<dbReference type="Proteomes" id="UP000433652">
    <property type="component" value="Unassembled WGS sequence"/>
</dbReference>
<dbReference type="Pfam" id="PF13174">
    <property type="entry name" value="TPR_6"/>
    <property type="match status" value="1"/>
</dbReference>
<proteinExistence type="predicted"/>
<dbReference type="InterPro" id="IPR011990">
    <property type="entry name" value="TPR-like_helical_dom_sf"/>
</dbReference>
<evidence type="ECO:0000256" key="2">
    <source>
        <dbReference type="SAM" id="MobiDB-lite"/>
    </source>
</evidence>
<dbReference type="EMBL" id="WTYM01000058">
    <property type="protein sequence ID" value="MXO60878.1"/>
    <property type="molecule type" value="Genomic_DNA"/>
</dbReference>
<evidence type="ECO:0000313" key="5">
    <source>
        <dbReference type="Proteomes" id="UP000433652"/>
    </source>
</evidence>
<reference evidence="4 5" key="1">
    <citation type="submission" date="2019-12" db="EMBL/GenBank/DDBJ databases">
        <title>Genomic-based taxomic classification of the family Erythrobacteraceae.</title>
        <authorList>
            <person name="Xu L."/>
        </authorList>
    </citation>
    <scope>NUCLEOTIDE SEQUENCE [LARGE SCALE GENOMIC DNA]</scope>
    <source>
        <strain evidence="4 5">MCCC 1K01500</strain>
    </source>
</reference>
<dbReference type="InterPro" id="IPR019734">
    <property type="entry name" value="TPR_rpt"/>
</dbReference>
<accession>A0A6I4SZT5</accession>
<dbReference type="RefSeq" id="WP_159797441.1">
    <property type="nucleotide sequence ID" value="NZ_WTYM01000058.1"/>
</dbReference>
<evidence type="ECO:0000256" key="3">
    <source>
        <dbReference type="SAM" id="SignalP"/>
    </source>
</evidence>
<keyword evidence="1" id="KW-0175">Coiled coil</keyword>
<gene>
    <name evidence="4" type="ORF">GRI89_15150</name>
</gene>
<comment type="caution">
    <text evidence="4">The sequence shown here is derived from an EMBL/GenBank/DDBJ whole genome shotgun (WGS) entry which is preliminary data.</text>
</comment>
<dbReference type="OrthoDB" id="7390214at2"/>
<dbReference type="Gene3D" id="1.25.40.10">
    <property type="entry name" value="Tetratricopeptide repeat domain"/>
    <property type="match status" value="1"/>
</dbReference>
<feature type="signal peptide" evidence="3">
    <location>
        <begin position="1"/>
        <end position="30"/>
    </location>
</feature>
<sequence length="326" mass="34638">MKSTLCTVSRIALAGVALAGALALSAPASAQSTDEARLRKIEAEVRALQRTVFPNGDGRFFTPEVITPNGAQPANNAVGSPSETAVTDILARLDALEAQLQRLTARSEENANKISELQARLDAMGPATAVAANPAPEGATLVAAQPATSTASRPSQQTPAPKPTPAPTPAPKPTPAASAPSAARVAAVKAIEKPMTDDPGDDEYVYGFRLWDAKFYPEAAQQLQLFVDKYPNHSRISFGLNLLGRAYLDDGQPRTAATYFYKNYTEHPDGARGADSLLFLADSMIALKDTPRACRALATFGENFPALATGRLQEQYDRNRKAVKCS</sequence>
<name>A0A6I4SZT5_9SPHN</name>
<evidence type="ECO:0000256" key="1">
    <source>
        <dbReference type="SAM" id="Coils"/>
    </source>
</evidence>
<keyword evidence="3" id="KW-0732">Signal</keyword>
<feature type="region of interest" description="Disordered" evidence="2">
    <location>
        <begin position="143"/>
        <end position="183"/>
    </location>
</feature>
<keyword evidence="5" id="KW-1185">Reference proteome</keyword>
<feature type="compositionally biased region" description="Pro residues" evidence="2">
    <location>
        <begin position="160"/>
        <end position="174"/>
    </location>
</feature>
<dbReference type="SUPFAM" id="SSF48452">
    <property type="entry name" value="TPR-like"/>
    <property type="match status" value="1"/>
</dbReference>
<protein>
    <submittedName>
        <fullName evidence="4">Tetratricopeptide repeat protein</fullName>
    </submittedName>
</protein>
<feature type="chain" id="PRO_5026296069" evidence="3">
    <location>
        <begin position="31"/>
        <end position="326"/>
    </location>
</feature>
<organism evidence="4 5">
    <name type="scientific">Croceibacterium salegens</name>
    <dbReference type="NCBI Taxonomy" id="1737568"/>
    <lineage>
        <taxon>Bacteria</taxon>
        <taxon>Pseudomonadati</taxon>
        <taxon>Pseudomonadota</taxon>
        <taxon>Alphaproteobacteria</taxon>
        <taxon>Sphingomonadales</taxon>
        <taxon>Erythrobacteraceae</taxon>
        <taxon>Croceibacterium</taxon>
    </lineage>
</organism>
<evidence type="ECO:0000313" key="4">
    <source>
        <dbReference type="EMBL" id="MXO60878.1"/>
    </source>
</evidence>
<feature type="coiled-coil region" evidence="1">
    <location>
        <begin position="86"/>
        <end position="120"/>
    </location>
</feature>
<dbReference type="AlphaFoldDB" id="A0A6I4SZT5"/>